<organism evidence="9 10">
    <name type="scientific">Kutzneria albida DSM 43870</name>
    <dbReference type="NCBI Taxonomy" id="1449976"/>
    <lineage>
        <taxon>Bacteria</taxon>
        <taxon>Bacillati</taxon>
        <taxon>Actinomycetota</taxon>
        <taxon>Actinomycetes</taxon>
        <taxon>Pseudonocardiales</taxon>
        <taxon>Pseudonocardiaceae</taxon>
        <taxon>Kutzneria</taxon>
    </lineage>
</organism>
<dbReference type="AlphaFoldDB" id="W5WDG5"/>
<evidence type="ECO:0000256" key="4">
    <source>
        <dbReference type="ARBA" id="ARBA00022692"/>
    </source>
</evidence>
<evidence type="ECO:0000256" key="6">
    <source>
        <dbReference type="ARBA" id="ARBA00023136"/>
    </source>
</evidence>
<protein>
    <recommendedName>
        <fullName evidence="11">Alpha-1,6-mannosyltransferase</fullName>
    </recommendedName>
</protein>
<dbReference type="Proteomes" id="UP000019225">
    <property type="component" value="Chromosome"/>
</dbReference>
<evidence type="ECO:0000256" key="3">
    <source>
        <dbReference type="ARBA" id="ARBA00022679"/>
    </source>
</evidence>
<keyword evidence="3" id="KW-0808">Transferase</keyword>
<dbReference type="GO" id="GO:0016757">
    <property type="term" value="F:glycosyltransferase activity"/>
    <property type="evidence" value="ECO:0007669"/>
    <property type="project" value="UniProtKB-KW"/>
</dbReference>
<dbReference type="NCBIfam" id="NF038066">
    <property type="entry name" value="MptB"/>
    <property type="match status" value="1"/>
</dbReference>
<feature type="transmembrane region" description="Helical" evidence="8">
    <location>
        <begin position="472"/>
        <end position="493"/>
    </location>
</feature>
<evidence type="ECO:0000313" key="9">
    <source>
        <dbReference type="EMBL" id="AHH99198.1"/>
    </source>
</evidence>
<dbReference type="Pfam" id="PF26314">
    <property type="entry name" value="MptA_B_family"/>
    <property type="match status" value="1"/>
</dbReference>
<dbReference type="HOGENOM" id="CLU_023913_1_0_11"/>
<keyword evidence="4 8" id="KW-0812">Transmembrane</keyword>
<evidence type="ECO:0000256" key="1">
    <source>
        <dbReference type="ARBA" id="ARBA00004141"/>
    </source>
</evidence>
<dbReference type="EMBL" id="CP007155">
    <property type="protein sequence ID" value="AHH99198.1"/>
    <property type="molecule type" value="Genomic_DNA"/>
</dbReference>
<evidence type="ECO:0000256" key="7">
    <source>
        <dbReference type="ARBA" id="ARBA00043987"/>
    </source>
</evidence>
<feature type="transmembrane region" description="Helical" evidence="8">
    <location>
        <begin position="383"/>
        <end position="401"/>
    </location>
</feature>
<comment type="subcellular location">
    <subcellularLocation>
        <location evidence="1">Membrane</location>
        <topology evidence="1">Multi-pass membrane protein</topology>
    </subcellularLocation>
</comment>
<dbReference type="KEGG" id="kal:KALB_5837"/>
<accession>W5WDG5</accession>
<feature type="transmembrane region" description="Helical" evidence="8">
    <location>
        <begin position="271"/>
        <end position="298"/>
    </location>
</feature>
<comment type="similarity">
    <text evidence="7">Belongs to the MptA/B family.</text>
</comment>
<feature type="transmembrane region" description="Helical" evidence="8">
    <location>
        <begin position="351"/>
        <end position="371"/>
    </location>
</feature>
<keyword evidence="2" id="KW-0328">Glycosyltransferase</keyword>
<dbReference type="GO" id="GO:0016020">
    <property type="term" value="C:membrane"/>
    <property type="evidence" value="ECO:0007669"/>
    <property type="project" value="UniProtKB-SubCell"/>
</dbReference>
<keyword evidence="6 8" id="KW-0472">Membrane</keyword>
<reference evidence="9 10" key="1">
    <citation type="journal article" date="2014" name="BMC Genomics">
        <title>Complete genome sequence of producer of the glycopeptide antibiotic Aculeximycin Kutzneria albida DSM 43870T, a representative of minor genus of Pseudonocardiaceae.</title>
        <authorList>
            <person name="Rebets Y."/>
            <person name="Tokovenko B."/>
            <person name="Lushchyk I."/>
            <person name="Ruckert C."/>
            <person name="Zaburannyi N."/>
            <person name="Bechthold A."/>
            <person name="Kalinowski J."/>
            <person name="Luzhetskyy A."/>
        </authorList>
    </citation>
    <scope>NUCLEOTIDE SEQUENCE [LARGE SCALE GENOMIC DNA]</scope>
    <source>
        <strain evidence="9">DSM 43870</strain>
    </source>
</reference>
<gene>
    <name evidence="9" type="ORF">KALB_5837</name>
</gene>
<feature type="transmembrane region" description="Helical" evidence="8">
    <location>
        <begin position="67"/>
        <end position="87"/>
    </location>
</feature>
<feature type="transmembrane region" description="Helical" evidence="8">
    <location>
        <begin position="192"/>
        <end position="210"/>
    </location>
</feature>
<feature type="transmembrane region" description="Helical" evidence="8">
    <location>
        <begin position="33"/>
        <end position="55"/>
    </location>
</feature>
<feature type="transmembrane region" description="Helical" evidence="8">
    <location>
        <begin position="99"/>
        <end position="118"/>
    </location>
</feature>
<feature type="transmembrane region" description="Helical" evidence="8">
    <location>
        <begin position="310"/>
        <end position="331"/>
    </location>
</feature>
<feature type="transmembrane region" description="Helical" evidence="8">
    <location>
        <begin position="413"/>
        <end position="435"/>
    </location>
</feature>
<keyword evidence="10" id="KW-1185">Reference proteome</keyword>
<feature type="transmembrane region" description="Helical" evidence="8">
    <location>
        <begin position="447"/>
        <end position="466"/>
    </location>
</feature>
<dbReference type="InterPro" id="IPR049829">
    <property type="entry name" value="MptA/B-like"/>
</dbReference>
<keyword evidence="5 8" id="KW-1133">Transmembrane helix</keyword>
<dbReference type="STRING" id="1449976.KALB_5837"/>
<evidence type="ECO:0008006" key="11">
    <source>
        <dbReference type="Google" id="ProtNLM"/>
    </source>
</evidence>
<evidence type="ECO:0000256" key="2">
    <source>
        <dbReference type="ARBA" id="ARBA00022676"/>
    </source>
</evidence>
<name>W5WDG5_9PSEU</name>
<evidence type="ECO:0000256" key="5">
    <source>
        <dbReference type="ARBA" id="ARBA00022989"/>
    </source>
</evidence>
<sequence>MPPSARDRNPLASLAVSGKANGSRPGPLVPGDLLRWSGFGAALLLTGASWAGLAVARSMPDATTLPLAASVTGAGLLVLSWALLGRVVLTSRTPPNGRWLRWTLLLWCTPLVVAPPLFSNDVFSYLAQGEIAARGLDPYLVGPASGLGASSEIVERVGVYWRDTPSPYGPLFGAIERLIAQASAGDIVQGIILHRLVEVLGLLLVLWATPRLATAAGVPRRTALWLGVLNPLVLGHFVAGVHNDSLMMGLLLAGTAITVEAIEQQIKWRPLLLGVVLIALGTQVKLPALVALAAVGTALARRRGGRVSDLLLAAASMVLVFAGVSTLISLLTGLGFGWSQALGTPGQVNSWMAPTNWVGFLAGGVGAVFGAQITQTAIGVGRFVGYVLMVCGIAFVLHRQLRGRIDQVASLGMMLGLVVLLGPVVQPWYLLWAVIPLAASLPPGRALSGLAALVTIFAVLVPPSAGNFANRIGQLVTAYAVGIVLTGVALLLLRRTGARTAPDNVAVPLIGKSRPGAMPHHDQELG</sequence>
<evidence type="ECO:0000256" key="8">
    <source>
        <dbReference type="SAM" id="Phobius"/>
    </source>
</evidence>
<proteinExistence type="inferred from homology"/>
<feature type="transmembrane region" description="Helical" evidence="8">
    <location>
        <begin position="222"/>
        <end position="242"/>
    </location>
</feature>
<evidence type="ECO:0000313" key="10">
    <source>
        <dbReference type="Proteomes" id="UP000019225"/>
    </source>
</evidence>
<dbReference type="PATRIC" id="fig|1449976.3.peg.5861"/>
<dbReference type="eggNOG" id="ENOG502Z9GU">
    <property type="taxonomic scope" value="Bacteria"/>
</dbReference>